<dbReference type="InterPro" id="IPR022050">
    <property type="entry name" value="T_hemolysin"/>
</dbReference>
<proteinExistence type="predicted"/>
<accession>A0A1B8Q979</accession>
<dbReference type="EMBL" id="LZMZ01000039">
    <property type="protein sequence ID" value="OBX75338.1"/>
    <property type="molecule type" value="Genomic_DNA"/>
</dbReference>
<dbReference type="Pfam" id="PF12261">
    <property type="entry name" value="T_hemolysin"/>
    <property type="match status" value="1"/>
</dbReference>
<dbReference type="OrthoDB" id="7432757at2"/>
<dbReference type="STRING" id="34059.A9308_09755"/>
<sequence>MKMYQTKMIDCSDPYYSFVKDKVQTHYYKVFEAEPNPEPNCFICLNDKTTGDLLACIGVTYAASGKLFSEYYLETHIDSIYPINREKVIEISSFCSFYSKLGLGTYIIKNIISMFSARGYEYILLTATDQVKKLIYSLVEEIEILAVADPRKVQNHNINWGTYYTNNPHVIMFKLPSISSKEFKDEAKIA</sequence>
<evidence type="ECO:0000313" key="1">
    <source>
        <dbReference type="EMBL" id="OBX75338.1"/>
    </source>
</evidence>
<evidence type="ECO:0000313" key="2">
    <source>
        <dbReference type="Proteomes" id="UP000092508"/>
    </source>
</evidence>
<reference evidence="1 2" key="1">
    <citation type="submission" date="2016-06" db="EMBL/GenBank/DDBJ databases">
        <title>Draft genome of Moraxella atlantae CCUG 66109.</title>
        <authorList>
            <person name="Salva-Serra F."/>
            <person name="Engstrom-Jakobsson H."/>
            <person name="Thorell K."/>
            <person name="Gonzales-Siles L."/>
            <person name="Karlsson R."/>
            <person name="Boulund F."/>
            <person name="Engstrand L."/>
            <person name="Kristiansson E."/>
            <person name="Moore E."/>
        </authorList>
    </citation>
    <scope>NUCLEOTIDE SEQUENCE [LARGE SCALE GENOMIC DNA]</scope>
    <source>
        <strain evidence="1 2">CCUG 66109</strain>
    </source>
</reference>
<comment type="caution">
    <text evidence="1">The sequence shown here is derived from an EMBL/GenBank/DDBJ whole genome shotgun (WGS) entry which is preliminary data.</text>
</comment>
<protein>
    <recommendedName>
        <fullName evidence="3">Thermostable hemolysin</fullName>
    </recommendedName>
</protein>
<name>A0A1B8Q979_9GAMM</name>
<evidence type="ECO:0008006" key="3">
    <source>
        <dbReference type="Google" id="ProtNLM"/>
    </source>
</evidence>
<organism evidence="1 2">
    <name type="scientific">Faucicola atlantae</name>
    <dbReference type="NCBI Taxonomy" id="34059"/>
    <lineage>
        <taxon>Bacteria</taxon>
        <taxon>Pseudomonadati</taxon>
        <taxon>Pseudomonadota</taxon>
        <taxon>Gammaproteobacteria</taxon>
        <taxon>Moraxellales</taxon>
        <taxon>Moraxellaceae</taxon>
        <taxon>Faucicola</taxon>
    </lineage>
</organism>
<dbReference type="SUPFAM" id="SSF55729">
    <property type="entry name" value="Acyl-CoA N-acyltransferases (Nat)"/>
    <property type="match status" value="1"/>
</dbReference>
<dbReference type="Proteomes" id="UP000092508">
    <property type="component" value="Unassembled WGS sequence"/>
</dbReference>
<dbReference type="AlphaFoldDB" id="A0A1B8Q979"/>
<dbReference type="InterPro" id="IPR016181">
    <property type="entry name" value="Acyl_CoA_acyltransferase"/>
</dbReference>
<gene>
    <name evidence="1" type="ORF">A9308_09755</name>
</gene>